<dbReference type="EMBL" id="QGLD01000016">
    <property type="protein sequence ID" value="RAL70090.1"/>
    <property type="molecule type" value="Genomic_DNA"/>
</dbReference>
<accession>A0A328EN78</accession>
<sequence>MWFGKIDGIHHFLIFYSLIRKVFGITANRIKIGIRVVLSRE</sequence>
<protein>
    <submittedName>
        <fullName evidence="1">Uncharacterized protein</fullName>
    </submittedName>
</protein>
<name>A0A328EN78_9CHLR</name>
<evidence type="ECO:0000313" key="1">
    <source>
        <dbReference type="EMBL" id="RAL70090.1"/>
    </source>
</evidence>
<organism evidence="1 2">
    <name type="scientific">Dehalococcoides mccartyi</name>
    <dbReference type="NCBI Taxonomy" id="61435"/>
    <lineage>
        <taxon>Bacteria</taxon>
        <taxon>Bacillati</taxon>
        <taxon>Chloroflexota</taxon>
        <taxon>Dehalococcoidia</taxon>
        <taxon>Dehalococcoidales</taxon>
        <taxon>Dehalococcoidaceae</taxon>
        <taxon>Dehalococcoides</taxon>
    </lineage>
</organism>
<comment type="caution">
    <text evidence="1">The sequence shown here is derived from an EMBL/GenBank/DDBJ whole genome shotgun (WGS) entry which is preliminary data.</text>
</comment>
<proteinExistence type="predicted"/>
<dbReference type="Proteomes" id="UP000248786">
    <property type="component" value="Unassembled WGS sequence"/>
</dbReference>
<dbReference type="AlphaFoldDB" id="A0A328EN78"/>
<evidence type="ECO:0000313" key="2">
    <source>
        <dbReference type="Proteomes" id="UP000248786"/>
    </source>
</evidence>
<reference evidence="1 2" key="1">
    <citation type="submission" date="2018-05" db="EMBL/GenBank/DDBJ databases">
        <title>Draft genome sequences of Dehalococcoides mccartyi strains RC and KS.</title>
        <authorList>
            <person name="Higgins S.A."/>
            <person name="Padilla-Crespo E."/>
            <person name="Loeffler F.E."/>
        </authorList>
    </citation>
    <scope>NUCLEOTIDE SEQUENCE [LARGE SCALE GENOMIC DNA]</scope>
    <source>
        <strain evidence="1 2">KS</strain>
    </source>
</reference>
<gene>
    <name evidence="1" type="ORF">C1G86_1414</name>
</gene>